<proteinExistence type="predicted"/>
<evidence type="ECO:0000256" key="2">
    <source>
        <dbReference type="SAM" id="Phobius"/>
    </source>
</evidence>
<dbReference type="Pfam" id="PF14257">
    <property type="entry name" value="DUF4349"/>
    <property type="match status" value="1"/>
</dbReference>
<feature type="coiled-coil region" evidence="1">
    <location>
        <begin position="207"/>
        <end position="234"/>
    </location>
</feature>
<keyword evidence="1" id="KW-0175">Coiled coil</keyword>
<accession>A0ABT6FIM8</accession>
<keyword evidence="2" id="KW-1133">Transmembrane helix</keyword>
<protein>
    <submittedName>
        <fullName evidence="4">DUF4349 domain-containing protein</fullName>
    </submittedName>
</protein>
<keyword evidence="2" id="KW-0472">Membrane</keyword>
<dbReference type="Proteomes" id="UP001216907">
    <property type="component" value="Unassembled WGS sequence"/>
</dbReference>
<feature type="domain" description="DUF4349" evidence="3">
    <location>
        <begin position="90"/>
        <end position="304"/>
    </location>
</feature>
<dbReference type="InterPro" id="IPR025645">
    <property type="entry name" value="DUF4349"/>
</dbReference>
<sequence>MRALTTTLLTLAYLPLTGCGEGIVATTASRTFAAPKSAMVAARSPALADSSPAPAAGPAMMGGMMGMAGQAQAKSEAAPPTAAAPAGVTRKVIYDATLDLAVDKVDPVASKVVALVGSSGGYIAEENMSGSPGANRALFWRLRIPVDRFDGFVEAVKALGELEQFNRKSQDVTAEFYDIEAHVKNKKVQELTLQKILEERSGQLEEVLKVEVELSRVRGEIEQLQGRMRVLEALSSLATLTLTLRERDRFEPPAPVVADFPTQVARTWHASITQLVDVGKGLILFAVANAVWAPFWIVGLLVAWIGVRRLIARLRPLLVPARPVPPSV</sequence>
<reference evidence="4 5" key="1">
    <citation type="submission" date="2023-03" db="EMBL/GenBank/DDBJ databases">
        <title>Paludisphaera mucosa sp. nov. a novel planctomycete from northern fen.</title>
        <authorList>
            <person name="Ivanova A."/>
        </authorList>
    </citation>
    <scope>NUCLEOTIDE SEQUENCE [LARGE SCALE GENOMIC DNA]</scope>
    <source>
        <strain evidence="4 5">Pla2</strain>
    </source>
</reference>
<evidence type="ECO:0000313" key="4">
    <source>
        <dbReference type="EMBL" id="MDG3007431.1"/>
    </source>
</evidence>
<evidence type="ECO:0000259" key="3">
    <source>
        <dbReference type="Pfam" id="PF14257"/>
    </source>
</evidence>
<keyword evidence="2" id="KW-0812">Transmembrane</keyword>
<feature type="transmembrane region" description="Helical" evidence="2">
    <location>
        <begin position="282"/>
        <end position="307"/>
    </location>
</feature>
<evidence type="ECO:0000313" key="5">
    <source>
        <dbReference type="Proteomes" id="UP001216907"/>
    </source>
</evidence>
<comment type="caution">
    <text evidence="4">The sequence shown here is derived from an EMBL/GenBank/DDBJ whole genome shotgun (WGS) entry which is preliminary data.</text>
</comment>
<keyword evidence="5" id="KW-1185">Reference proteome</keyword>
<name>A0ABT6FIM8_9BACT</name>
<gene>
    <name evidence="4" type="ORF">PZE19_27020</name>
</gene>
<dbReference type="RefSeq" id="WP_277863711.1">
    <property type="nucleotide sequence ID" value="NZ_JARRAG010000002.1"/>
</dbReference>
<dbReference type="EMBL" id="JARRAG010000002">
    <property type="protein sequence ID" value="MDG3007431.1"/>
    <property type="molecule type" value="Genomic_DNA"/>
</dbReference>
<organism evidence="4 5">
    <name type="scientific">Paludisphaera mucosa</name>
    <dbReference type="NCBI Taxonomy" id="3030827"/>
    <lineage>
        <taxon>Bacteria</taxon>
        <taxon>Pseudomonadati</taxon>
        <taxon>Planctomycetota</taxon>
        <taxon>Planctomycetia</taxon>
        <taxon>Isosphaerales</taxon>
        <taxon>Isosphaeraceae</taxon>
        <taxon>Paludisphaera</taxon>
    </lineage>
</organism>
<evidence type="ECO:0000256" key="1">
    <source>
        <dbReference type="SAM" id="Coils"/>
    </source>
</evidence>